<dbReference type="GO" id="GO:0003700">
    <property type="term" value="F:DNA-binding transcription factor activity"/>
    <property type="evidence" value="ECO:0007669"/>
    <property type="project" value="InterPro"/>
</dbReference>
<accession>A0A9Q1BZS9</accession>
<dbReference type="SUPFAM" id="SSF57959">
    <property type="entry name" value="Leucine zipper domain"/>
    <property type="match status" value="1"/>
</dbReference>
<feature type="compositionally biased region" description="Polar residues" evidence="2">
    <location>
        <begin position="133"/>
        <end position="148"/>
    </location>
</feature>
<dbReference type="InterPro" id="IPR004827">
    <property type="entry name" value="bZIP"/>
</dbReference>
<dbReference type="Pfam" id="PF00170">
    <property type="entry name" value="bZIP_1"/>
    <property type="match status" value="1"/>
</dbReference>
<comment type="caution">
    <text evidence="4">The sequence shown here is derived from an EMBL/GenBank/DDBJ whole genome shotgun (WGS) entry which is preliminary data.</text>
</comment>
<name>A0A9Q1BZS9_HOLLE</name>
<gene>
    <name evidence="4" type="ORF">HOLleu_19346</name>
</gene>
<dbReference type="Gene3D" id="1.20.5.170">
    <property type="match status" value="1"/>
</dbReference>
<feature type="compositionally biased region" description="Basic and acidic residues" evidence="2">
    <location>
        <begin position="281"/>
        <end position="291"/>
    </location>
</feature>
<dbReference type="PROSITE" id="PS00036">
    <property type="entry name" value="BZIP_BASIC"/>
    <property type="match status" value="1"/>
</dbReference>
<feature type="region of interest" description="Disordered" evidence="2">
    <location>
        <begin position="120"/>
        <end position="186"/>
    </location>
</feature>
<protein>
    <submittedName>
        <fullName evidence="4">CREB/ATF bZIP transcription factor</fullName>
    </submittedName>
</protein>
<dbReference type="Proteomes" id="UP001152320">
    <property type="component" value="Chromosome 9"/>
</dbReference>
<evidence type="ECO:0000313" key="5">
    <source>
        <dbReference type="Proteomes" id="UP001152320"/>
    </source>
</evidence>
<dbReference type="EMBL" id="JAIZAY010000009">
    <property type="protein sequence ID" value="KAJ8035615.1"/>
    <property type="molecule type" value="Genomic_DNA"/>
</dbReference>
<feature type="region of interest" description="Disordered" evidence="2">
    <location>
        <begin position="270"/>
        <end position="291"/>
    </location>
</feature>
<organism evidence="4 5">
    <name type="scientific">Holothuria leucospilota</name>
    <name type="common">Black long sea cucumber</name>
    <name type="synonym">Mertensiothuria leucospilota</name>
    <dbReference type="NCBI Taxonomy" id="206669"/>
    <lineage>
        <taxon>Eukaryota</taxon>
        <taxon>Metazoa</taxon>
        <taxon>Echinodermata</taxon>
        <taxon>Eleutherozoa</taxon>
        <taxon>Echinozoa</taxon>
        <taxon>Holothuroidea</taxon>
        <taxon>Aspidochirotacea</taxon>
        <taxon>Aspidochirotida</taxon>
        <taxon>Holothuriidae</taxon>
        <taxon>Holothuria</taxon>
    </lineage>
</organism>
<evidence type="ECO:0000256" key="2">
    <source>
        <dbReference type="SAM" id="MobiDB-lite"/>
    </source>
</evidence>
<dbReference type="InterPro" id="IPR046347">
    <property type="entry name" value="bZIP_sf"/>
</dbReference>
<feature type="domain" description="BZIP" evidence="3">
    <location>
        <begin position="185"/>
        <end position="242"/>
    </location>
</feature>
<feature type="coiled-coil region" evidence="1">
    <location>
        <begin position="204"/>
        <end position="238"/>
    </location>
</feature>
<evidence type="ECO:0000313" key="4">
    <source>
        <dbReference type="EMBL" id="KAJ8035615.1"/>
    </source>
</evidence>
<keyword evidence="5" id="KW-1185">Reference proteome</keyword>
<feature type="compositionally biased region" description="Polar residues" evidence="2">
    <location>
        <begin position="70"/>
        <end position="85"/>
    </location>
</feature>
<feature type="region of interest" description="Disordered" evidence="2">
    <location>
        <begin position="68"/>
        <end position="91"/>
    </location>
</feature>
<proteinExistence type="predicted"/>
<dbReference type="PROSITE" id="PS50217">
    <property type="entry name" value="BZIP"/>
    <property type="match status" value="1"/>
</dbReference>
<keyword evidence="1" id="KW-0175">Coiled coil</keyword>
<evidence type="ECO:0000256" key="1">
    <source>
        <dbReference type="SAM" id="Coils"/>
    </source>
</evidence>
<reference evidence="4" key="1">
    <citation type="submission" date="2021-10" db="EMBL/GenBank/DDBJ databases">
        <title>Tropical sea cucumber genome reveals ecological adaptation and Cuvierian tubules defense mechanism.</title>
        <authorList>
            <person name="Chen T."/>
        </authorList>
    </citation>
    <scope>NUCLEOTIDE SEQUENCE</scope>
    <source>
        <strain evidence="4">Nanhai2018</strain>
        <tissue evidence="4">Muscle</tissue>
    </source>
</reference>
<dbReference type="AlphaFoldDB" id="A0A9Q1BZS9"/>
<sequence>MDESYFDFDSLHWQAGDFNLEGADLTEMGDLLAESLQESQLPFGKEGMGQKHSDIPLEHSYAFSAKKVPLSSQSESLTNTQNGDQGNKIGLFENDTNVLSTKDDNWVDELLNVKKKDDSVSCLPLKSDPEPLQQPSSPCTQKPTQSSVEAIPPESTIPSTSKKSRKRKASGHSTESDAGEMVLDRNTKNAIAARENRLKKKQYVEGLEKKNKELEKGNEIMQDKTEEQAERISHLEREVEYLKNVLHNQSALSSLLGSLDPDTSVRLSVAGQGGKWRRVGGSKETDERQKKEAGMKIFRTVRKEEMDVITFVQAREGKWGQR</sequence>
<evidence type="ECO:0000259" key="3">
    <source>
        <dbReference type="PROSITE" id="PS50217"/>
    </source>
</evidence>
<dbReference type="OrthoDB" id="6606299at2759"/>